<dbReference type="EnsemblMetazoa" id="ACOM031579-RA">
    <property type="protein sequence ID" value="ACOM031579-PA.1"/>
    <property type="gene ID" value="ACOM031579"/>
</dbReference>
<proteinExistence type="predicted"/>
<evidence type="ECO:0000256" key="1">
    <source>
        <dbReference type="SAM" id="Phobius"/>
    </source>
</evidence>
<feature type="transmembrane region" description="Helical" evidence="1">
    <location>
        <begin position="15"/>
        <end position="36"/>
    </location>
</feature>
<dbReference type="Proteomes" id="UP000075882">
    <property type="component" value="Unassembled WGS sequence"/>
</dbReference>
<keyword evidence="1" id="KW-1133">Transmembrane helix</keyword>
<sequence length="186" mass="19786">MLVPAAPSDVPGVSGLRIVLLPAAIVGVVVMVADVAEPDSLLLLLLQVVNTVDESVVSAVSAQMPSFTYPSEIVWEELDELDGEDELCTSGRLSSAVLRIPIVFNSVGEFSSSELLAVRGTSSRLLVVRWKNTVVPTLPPVPPGLLQMVALAVRLRLHPAAPGTTQTTVTDYVLVFWLASQLARCC</sequence>
<protein>
    <submittedName>
        <fullName evidence="2">Uncharacterized protein</fullName>
    </submittedName>
</protein>
<organism evidence="2">
    <name type="scientific">Anopheles coluzzii</name>
    <name type="common">African malaria mosquito</name>
    <dbReference type="NCBI Taxonomy" id="1518534"/>
    <lineage>
        <taxon>Eukaryota</taxon>
        <taxon>Metazoa</taxon>
        <taxon>Ecdysozoa</taxon>
        <taxon>Arthropoda</taxon>
        <taxon>Hexapoda</taxon>
        <taxon>Insecta</taxon>
        <taxon>Pterygota</taxon>
        <taxon>Neoptera</taxon>
        <taxon>Endopterygota</taxon>
        <taxon>Diptera</taxon>
        <taxon>Nematocera</taxon>
        <taxon>Culicoidea</taxon>
        <taxon>Culicidae</taxon>
        <taxon>Anophelinae</taxon>
        <taxon>Anopheles</taxon>
    </lineage>
</organism>
<dbReference type="AlphaFoldDB" id="A0A8W7PI79"/>
<accession>A0A8W7PI79</accession>
<keyword evidence="1" id="KW-0472">Membrane</keyword>
<name>A0A8W7PI79_ANOCL</name>
<keyword evidence="1" id="KW-0812">Transmembrane</keyword>
<reference evidence="2" key="1">
    <citation type="submission" date="2022-08" db="UniProtKB">
        <authorList>
            <consortium name="EnsemblMetazoa"/>
        </authorList>
    </citation>
    <scope>IDENTIFICATION</scope>
</reference>
<evidence type="ECO:0000313" key="2">
    <source>
        <dbReference type="EnsemblMetazoa" id="ACOM031579-PA.1"/>
    </source>
</evidence>